<accession>A0A7X6AZK2</accession>
<gene>
    <name evidence="1" type="ORF">SMALB_6190</name>
</gene>
<name>A0A7X6AZK2_STRMQ</name>
<dbReference type="RefSeq" id="WP_167503228.1">
    <property type="nucleotide sequence ID" value="NZ_JAALLH010000001.1"/>
</dbReference>
<dbReference type="AlphaFoldDB" id="A0A7X6AZK2"/>
<organism evidence="1 2">
    <name type="scientific">Streptomyces malaysiensis</name>
    <dbReference type="NCBI Taxonomy" id="92644"/>
    <lineage>
        <taxon>Bacteria</taxon>
        <taxon>Bacillati</taxon>
        <taxon>Actinomycetota</taxon>
        <taxon>Actinomycetes</taxon>
        <taxon>Kitasatosporales</taxon>
        <taxon>Streptomycetaceae</taxon>
        <taxon>Streptomyces</taxon>
        <taxon>Streptomyces violaceusniger group</taxon>
    </lineage>
</organism>
<dbReference type="Proteomes" id="UP000536624">
    <property type="component" value="Unassembled WGS sequence"/>
</dbReference>
<protein>
    <submittedName>
        <fullName evidence="1">Uncharacterized protein</fullName>
    </submittedName>
</protein>
<evidence type="ECO:0000313" key="2">
    <source>
        <dbReference type="Proteomes" id="UP000536624"/>
    </source>
</evidence>
<reference evidence="1 2" key="1">
    <citation type="submission" date="2020-02" db="EMBL/GenBank/DDBJ databases">
        <title>Streptomyces malaysiensis DSM14702 (JHCC583434, PFL_A843) Genome sequencing and assembly.</title>
        <authorList>
            <person name="Samborskyy M."/>
        </authorList>
    </citation>
    <scope>NUCLEOTIDE SEQUENCE [LARGE SCALE GENOMIC DNA]</scope>
    <source>
        <strain evidence="1 2">DSM 14702</strain>
    </source>
</reference>
<sequence length="187" mass="20693">MEHINFEGRQIAQGETFTVWPGRYEVKFVGTEGDRILLADASGEFSRPLRSGRPTNFAPQLGERRTVVEVVPNPRPTTDGTTVYVLTHQMCIPGGWKAIKQTRWRAPEGLAGVYGPAGLEIEHEPLRKVADRLFDGAQPIIDAHPYTELVALLSTLRLQEGHGKAGGWDDPGLGFRISELLEQSHTI</sequence>
<comment type="caution">
    <text evidence="1">The sequence shown here is derived from an EMBL/GenBank/DDBJ whole genome shotgun (WGS) entry which is preliminary data.</text>
</comment>
<dbReference type="EMBL" id="JAALLH010000001">
    <property type="protein sequence ID" value="NIY68108.1"/>
    <property type="molecule type" value="Genomic_DNA"/>
</dbReference>
<proteinExistence type="predicted"/>
<evidence type="ECO:0000313" key="1">
    <source>
        <dbReference type="EMBL" id="NIY68108.1"/>
    </source>
</evidence>